<dbReference type="InterPro" id="IPR002168">
    <property type="entry name" value="Lipase_GDXG_HIS_AS"/>
</dbReference>
<dbReference type="Pfam" id="PF07859">
    <property type="entry name" value="Abhydrolase_3"/>
    <property type="match status" value="1"/>
</dbReference>
<protein>
    <submittedName>
        <fullName evidence="4">Alpha/beta hydrolase family protein</fullName>
    </submittedName>
</protein>
<organism evidence="4 5">
    <name type="scientific">Campylobacter pinnipediorum subsp. caledonicus</name>
    <dbReference type="NCBI Taxonomy" id="1874362"/>
    <lineage>
        <taxon>Bacteria</taxon>
        <taxon>Pseudomonadati</taxon>
        <taxon>Campylobacterota</taxon>
        <taxon>Epsilonproteobacteria</taxon>
        <taxon>Campylobacterales</taxon>
        <taxon>Campylobacteraceae</taxon>
        <taxon>Campylobacter</taxon>
    </lineage>
</organism>
<dbReference type="PANTHER" id="PTHR48081:SF8">
    <property type="entry name" value="ALPHA_BETA HYDROLASE FOLD-3 DOMAIN-CONTAINING PROTEIN-RELATED"/>
    <property type="match status" value="1"/>
</dbReference>
<comment type="similarity">
    <text evidence="1">Belongs to the 'GDXG' lipolytic enzyme family.</text>
</comment>
<dbReference type="SUPFAM" id="SSF53474">
    <property type="entry name" value="alpha/beta-Hydrolases"/>
    <property type="match status" value="1"/>
</dbReference>
<dbReference type="InterPro" id="IPR029058">
    <property type="entry name" value="AB_hydrolase_fold"/>
</dbReference>
<dbReference type="RefSeq" id="WP_078423015.1">
    <property type="nucleotide sequence ID" value="NZ_CP017018.1"/>
</dbReference>
<dbReference type="GO" id="GO:0016787">
    <property type="term" value="F:hydrolase activity"/>
    <property type="evidence" value="ECO:0007669"/>
    <property type="project" value="UniProtKB-KW"/>
</dbReference>
<evidence type="ECO:0000259" key="3">
    <source>
        <dbReference type="Pfam" id="PF07859"/>
    </source>
</evidence>
<dbReference type="NCBIfam" id="NF007547">
    <property type="entry name" value="PRK10162.1"/>
    <property type="match status" value="1"/>
</dbReference>
<evidence type="ECO:0000313" key="5">
    <source>
        <dbReference type="Proteomes" id="UP000190868"/>
    </source>
</evidence>
<accession>A0A1S6U6J6</accession>
<dbReference type="Gene3D" id="3.40.50.1820">
    <property type="entry name" value="alpha/beta hydrolase"/>
    <property type="match status" value="1"/>
</dbReference>
<dbReference type="InterPro" id="IPR013094">
    <property type="entry name" value="AB_hydrolase_3"/>
</dbReference>
<dbReference type="PANTHER" id="PTHR48081">
    <property type="entry name" value="AB HYDROLASE SUPERFAMILY PROTEIN C4A8.06C"/>
    <property type="match status" value="1"/>
</dbReference>
<feature type="domain" description="Alpha/beta hydrolase fold-3" evidence="3">
    <location>
        <begin position="88"/>
        <end position="296"/>
    </location>
</feature>
<gene>
    <name evidence="4" type="ORF">CPIN18021_0494</name>
</gene>
<evidence type="ECO:0000256" key="1">
    <source>
        <dbReference type="ARBA" id="ARBA00010515"/>
    </source>
</evidence>
<proteinExistence type="inferred from homology"/>
<name>A0A1S6U6J6_9BACT</name>
<evidence type="ECO:0000256" key="2">
    <source>
        <dbReference type="ARBA" id="ARBA00022801"/>
    </source>
</evidence>
<dbReference type="EMBL" id="CP017258">
    <property type="protein sequence ID" value="AQW87333.1"/>
    <property type="molecule type" value="Genomic_DNA"/>
</dbReference>
<dbReference type="AlphaFoldDB" id="A0A1S6U6J6"/>
<dbReference type="PROSITE" id="PS01173">
    <property type="entry name" value="LIPASE_GDXG_HIS"/>
    <property type="match status" value="1"/>
</dbReference>
<dbReference type="InterPro" id="IPR050300">
    <property type="entry name" value="GDXG_lipolytic_enzyme"/>
</dbReference>
<dbReference type="KEGG" id="cpin:CPIN18020_0489"/>
<sequence length="326" mass="37909">MNIINKINVLNKISEEMKLVVKHQQDNASSEPAADNNQMRLNYELEREFWNEGGAVMFGTHDVFIDFEQVKIKTRIYYPQEQDQYKTIFFIHGGGWVVGSIKTHDRMMRNLASLSKCAVIGIDYSLAPDKKFPFQIQECNSAIEYFIKNSKKYKLSPDEFSYAGDSAGANMCMGTFLYQKEKKTIDTNLIKSMALFYGVYGLKDSVSRTLYGNDIDWLREEDIQYYYNEYLEKDIDINSKFVNIFNADLTDNIPNCFIASCEFDPLKDDSVALYEILKQTNHSEYKEYKGVMHAFLHYTRMMKIANEAIQDGADFITKNFNFNQRS</sequence>
<dbReference type="GeneID" id="56566127"/>
<reference evidence="5" key="1">
    <citation type="submission" date="2016-09" db="EMBL/GenBank/DDBJ databases">
        <title>Comparative genomics of the Campylobacter concisus group.</title>
        <authorList>
            <person name="Miller W.G."/>
            <person name="Yee E."/>
            <person name="Chapman M.H."/>
            <person name="Huynh S."/>
            <person name="Bono J.L."/>
            <person name="On S.L.W."/>
            <person name="StLeger J."/>
            <person name="Foster G."/>
            <person name="Parker C.T."/>
        </authorList>
    </citation>
    <scope>NUCLEOTIDE SEQUENCE [LARGE SCALE GENOMIC DNA]</scope>
    <source>
        <strain evidence="5">RM18021</strain>
    </source>
</reference>
<evidence type="ECO:0000313" key="4">
    <source>
        <dbReference type="EMBL" id="AQW87333.1"/>
    </source>
</evidence>
<keyword evidence="5" id="KW-1185">Reference proteome</keyword>
<dbReference type="Proteomes" id="UP000190868">
    <property type="component" value="Chromosome"/>
</dbReference>
<keyword evidence="2 4" id="KW-0378">Hydrolase</keyword>